<dbReference type="InterPro" id="IPR021896">
    <property type="entry name" value="THAP9-like_HTH"/>
</dbReference>
<evidence type="ECO:0000259" key="4">
    <source>
        <dbReference type="Pfam" id="PF21787"/>
    </source>
</evidence>
<dbReference type="AlphaFoldDB" id="A0A6S7GZC7"/>
<keyword evidence="1" id="KW-0175">Coiled coil</keyword>
<sequence>METKIAIQVTKDRKLPSRRIDYRSEMAETHPVLETVLDQNVEKTQEIQLMQEDPFPDKAEESPSEKQPCCQDMTLDGDDNQSSSTEKLSQGNPTFILQDSNVNPITANNTKMQEKLRKSNKKIETLKRKLKTSQQRSRRLKKKVFSLKEVVHELRKKDLISTDCEHMLNQTFTGLPLAITKRMVSKKKSQKGCAYSPELKSFALTLQFYSAKAYSFVRKTFNLALPSQSQIRRWYSKVPADPGFTEPAFNALKLKSEEAKKHGKELMCSLMLDEMAIKKHVAWDGKRYQGYVDLGSGTDDDTLPIAKDALVFMVVSLENAWKVPCGYFFVDGLSGKERANLVKVCIHWAILVCYLLLVLV</sequence>
<reference evidence="5" key="1">
    <citation type="submission" date="2020-04" db="EMBL/GenBank/DDBJ databases">
        <authorList>
            <person name="Alioto T."/>
            <person name="Alioto T."/>
            <person name="Gomez Garrido J."/>
        </authorList>
    </citation>
    <scope>NUCLEOTIDE SEQUENCE</scope>
    <source>
        <strain evidence="5">A484AB</strain>
    </source>
</reference>
<dbReference type="InterPro" id="IPR048365">
    <property type="entry name" value="TNP-like_RNaseH_N"/>
</dbReference>
<organism evidence="5 6">
    <name type="scientific">Paramuricea clavata</name>
    <name type="common">Red gorgonian</name>
    <name type="synonym">Violescent sea-whip</name>
    <dbReference type="NCBI Taxonomy" id="317549"/>
    <lineage>
        <taxon>Eukaryota</taxon>
        <taxon>Metazoa</taxon>
        <taxon>Cnidaria</taxon>
        <taxon>Anthozoa</taxon>
        <taxon>Octocorallia</taxon>
        <taxon>Malacalcyonacea</taxon>
        <taxon>Plexauridae</taxon>
        <taxon>Paramuricea</taxon>
    </lineage>
</organism>
<feature type="domain" description="Transposable element P transposase-like RNase H" evidence="4">
    <location>
        <begin position="241"/>
        <end position="347"/>
    </location>
</feature>
<feature type="compositionally biased region" description="Basic and acidic residues" evidence="2">
    <location>
        <begin position="55"/>
        <end position="64"/>
    </location>
</feature>
<evidence type="ECO:0000313" key="5">
    <source>
        <dbReference type="EMBL" id="CAB3997358.1"/>
    </source>
</evidence>
<name>A0A6S7GZC7_PARCT</name>
<dbReference type="Proteomes" id="UP001152795">
    <property type="component" value="Unassembled WGS sequence"/>
</dbReference>
<dbReference type="EMBL" id="CACRXK020003078">
    <property type="protein sequence ID" value="CAB3997358.1"/>
    <property type="molecule type" value="Genomic_DNA"/>
</dbReference>
<protein>
    <submittedName>
        <fullName evidence="5">THAP domain-containing 9, partial</fullName>
    </submittedName>
</protein>
<evidence type="ECO:0000256" key="2">
    <source>
        <dbReference type="SAM" id="MobiDB-lite"/>
    </source>
</evidence>
<accession>A0A6S7GZC7</accession>
<evidence type="ECO:0000256" key="1">
    <source>
        <dbReference type="SAM" id="Coils"/>
    </source>
</evidence>
<proteinExistence type="predicted"/>
<feature type="coiled-coil region" evidence="1">
    <location>
        <begin position="109"/>
        <end position="143"/>
    </location>
</feature>
<evidence type="ECO:0000259" key="3">
    <source>
        <dbReference type="Pfam" id="PF12017"/>
    </source>
</evidence>
<dbReference type="OrthoDB" id="7312725at2759"/>
<comment type="caution">
    <text evidence="5">The sequence shown here is derived from an EMBL/GenBank/DDBJ whole genome shotgun (WGS) entry which is preliminary data.</text>
</comment>
<feature type="region of interest" description="Disordered" evidence="2">
    <location>
        <begin position="51"/>
        <end position="100"/>
    </location>
</feature>
<feature type="domain" description="THAP9-like helix-turn-helix" evidence="3">
    <location>
        <begin position="153"/>
        <end position="234"/>
    </location>
</feature>
<dbReference type="Pfam" id="PF12017">
    <property type="entry name" value="Tnp_P_element"/>
    <property type="match status" value="1"/>
</dbReference>
<gene>
    <name evidence="5" type="ORF">PACLA_8A059188</name>
</gene>
<keyword evidence="6" id="KW-1185">Reference proteome</keyword>
<evidence type="ECO:0000313" key="6">
    <source>
        <dbReference type="Proteomes" id="UP001152795"/>
    </source>
</evidence>
<dbReference type="Pfam" id="PF21787">
    <property type="entry name" value="TNP-like_RNaseH_N"/>
    <property type="match status" value="1"/>
</dbReference>
<feature type="compositionally biased region" description="Polar residues" evidence="2">
    <location>
        <begin position="80"/>
        <end position="100"/>
    </location>
</feature>